<accession>A0A0M3DIM5</accession>
<comment type="caution">
    <text evidence="1">The sequence shown here is derived from an EMBL/GenBank/DDBJ whole genome shotgun (WGS) entry which is preliminary data.</text>
</comment>
<sequence length="396" mass="44648">MKNRLKNNTKIKLISLLSALVLWLYVMTVEDPVETRTFSDIPVTITNMSILEERGLTVYPKEELLADISIRANLSSLRPINRDNIYIYGRLDDPKEGKNVVYLQANLPERVNKYDIKPNVITLDLEKVVNEKRSISVDVEGEPKTNIDNIDINKKTVDVSGPRTLVNKVTRIKATLDASDKYKDFSTKLKLVPVDANGDVVKGVKLDDNFVVATVKFLQEKVVPVKLVFDDSVANQSNLENYSINPKDITIEGKKEALDNINGINTKPITANDLKSNNSIDVALDIPKDIKIKNNISSIKLNINKNITSEFLISKSDIEIISKENETGKEVDLSKIPENIKITVSYSDEIKDLSQKDIQLYIDMADTSQGEGKYVIKYKSEYNFKNVQIEPKTVEI</sequence>
<dbReference type="PANTHER" id="PTHR37804:SF1">
    <property type="entry name" value="CDAA REGULATORY PROTEIN CDAR"/>
    <property type="match status" value="1"/>
</dbReference>
<dbReference type="OrthoDB" id="2111604at2"/>
<dbReference type="PATRIC" id="fig|1629550.3.peg.665"/>
<protein>
    <recommendedName>
        <fullName evidence="3">Membrane associated protein</fullName>
    </recommendedName>
</protein>
<dbReference type="Gene3D" id="2.170.120.30">
    <property type="match status" value="2"/>
</dbReference>
<dbReference type="AlphaFoldDB" id="A0A0M3DIM5"/>
<organism evidence="1 2">
    <name type="scientific">Paraclostridium benzoelyticum</name>
    <dbReference type="NCBI Taxonomy" id="1629550"/>
    <lineage>
        <taxon>Bacteria</taxon>
        <taxon>Bacillati</taxon>
        <taxon>Bacillota</taxon>
        <taxon>Clostridia</taxon>
        <taxon>Peptostreptococcales</taxon>
        <taxon>Peptostreptococcaceae</taxon>
        <taxon>Paraclostridium</taxon>
    </lineage>
</organism>
<keyword evidence="2" id="KW-1185">Reference proteome</keyword>
<dbReference type="PANTHER" id="PTHR37804">
    <property type="entry name" value="CDAA REGULATORY PROTEIN CDAR"/>
    <property type="match status" value="1"/>
</dbReference>
<name>A0A0M3DIM5_9FIRM</name>
<reference evidence="1 2" key="1">
    <citation type="submission" date="2015-04" db="EMBL/GenBank/DDBJ databases">
        <title>Microcin producing Clostridium sp. JC272T.</title>
        <authorList>
            <person name="Jyothsna T."/>
            <person name="Sasikala C."/>
            <person name="Ramana C."/>
        </authorList>
    </citation>
    <scope>NUCLEOTIDE SEQUENCE [LARGE SCALE GENOMIC DNA]</scope>
    <source>
        <strain evidence="1 2">JC272</strain>
    </source>
</reference>
<proteinExistence type="predicted"/>
<evidence type="ECO:0000313" key="1">
    <source>
        <dbReference type="EMBL" id="KKY01971.1"/>
    </source>
</evidence>
<dbReference type="InterPro" id="IPR012505">
    <property type="entry name" value="YbbR"/>
</dbReference>
<dbReference type="InterPro" id="IPR053154">
    <property type="entry name" value="c-di-AMP_regulator"/>
</dbReference>
<evidence type="ECO:0008006" key="3">
    <source>
        <dbReference type="Google" id="ProtNLM"/>
    </source>
</evidence>
<dbReference type="Gene3D" id="2.170.120.40">
    <property type="entry name" value="YbbR-like domain"/>
    <property type="match status" value="2"/>
</dbReference>
<dbReference type="Pfam" id="PF07949">
    <property type="entry name" value="YbbR"/>
    <property type="match status" value="2"/>
</dbReference>
<dbReference type="Proteomes" id="UP000034407">
    <property type="component" value="Unassembled WGS sequence"/>
</dbReference>
<dbReference type="RefSeq" id="WP_046822492.1">
    <property type="nucleotide sequence ID" value="NZ_LBBT01000137.1"/>
</dbReference>
<dbReference type="EMBL" id="LBBT01000137">
    <property type="protein sequence ID" value="KKY01971.1"/>
    <property type="molecule type" value="Genomic_DNA"/>
</dbReference>
<evidence type="ECO:0000313" key="2">
    <source>
        <dbReference type="Proteomes" id="UP000034407"/>
    </source>
</evidence>
<gene>
    <name evidence="1" type="ORF">VN21_06065</name>
</gene>